<dbReference type="Pfam" id="PF02653">
    <property type="entry name" value="BPD_transp_2"/>
    <property type="match status" value="1"/>
</dbReference>
<dbReference type="PANTHER" id="PTHR30482:SF18">
    <property type="entry name" value="BRANCHED AMINO ACID TRANSPORT SYSTEM PERMEASE"/>
    <property type="match status" value="1"/>
</dbReference>
<feature type="transmembrane region" description="Helical" evidence="6">
    <location>
        <begin position="85"/>
        <end position="104"/>
    </location>
</feature>
<dbReference type="InterPro" id="IPR001851">
    <property type="entry name" value="ABC_transp_permease"/>
</dbReference>
<protein>
    <submittedName>
        <fullName evidence="7">Inner-membrane translocator</fullName>
    </submittedName>
</protein>
<dbReference type="GO" id="GO:0015658">
    <property type="term" value="F:branched-chain amino acid transmembrane transporter activity"/>
    <property type="evidence" value="ECO:0007669"/>
    <property type="project" value="InterPro"/>
</dbReference>
<feature type="non-terminal residue" evidence="7">
    <location>
        <position position="226"/>
    </location>
</feature>
<proteinExistence type="predicted"/>
<organism evidence="7">
    <name type="scientific">mine drainage metagenome</name>
    <dbReference type="NCBI Taxonomy" id="410659"/>
    <lineage>
        <taxon>unclassified sequences</taxon>
        <taxon>metagenomes</taxon>
        <taxon>ecological metagenomes</taxon>
    </lineage>
</organism>
<dbReference type="PANTHER" id="PTHR30482">
    <property type="entry name" value="HIGH-AFFINITY BRANCHED-CHAIN AMINO ACID TRANSPORT SYSTEM PERMEASE"/>
    <property type="match status" value="1"/>
</dbReference>
<dbReference type="CDD" id="cd06581">
    <property type="entry name" value="TM_PBP1_LivM_like"/>
    <property type="match status" value="1"/>
</dbReference>
<sequence length="226" mass="23206">FLTLTDGVLAGIYTLLGLSLVLLIGYTGQLALTVNVTYGLGAYATAILTVDDKLNPWLTVLIGVAINVVLALVLAVPLFRLQGHFLAVATLGVALIGFTVFQAAPITGGPNGIDGVTPLSIGSLHISSDTAFAYAAWTVALLALVGCRNLISGRLGRAMQAIKGSEAAASSVGIRPFRVKMMVFVLAAVLSSVAGSLYATYTGFVSPDAFSVSFTITILVMVVVGG</sequence>
<keyword evidence="2" id="KW-1003">Cell membrane</keyword>
<name>T0YXL7_9ZZZZ</name>
<gene>
    <name evidence="7" type="ORF">B2A_11762</name>
</gene>
<evidence type="ECO:0000256" key="6">
    <source>
        <dbReference type="SAM" id="Phobius"/>
    </source>
</evidence>
<evidence type="ECO:0000256" key="4">
    <source>
        <dbReference type="ARBA" id="ARBA00022989"/>
    </source>
</evidence>
<feature type="transmembrane region" description="Helical" evidence="6">
    <location>
        <begin position="181"/>
        <end position="201"/>
    </location>
</feature>
<comment type="subcellular location">
    <subcellularLocation>
        <location evidence="1">Cell membrane</location>
        <topology evidence="1">Multi-pass membrane protein</topology>
    </subcellularLocation>
</comment>
<evidence type="ECO:0000256" key="1">
    <source>
        <dbReference type="ARBA" id="ARBA00004651"/>
    </source>
</evidence>
<feature type="transmembrane region" description="Helical" evidence="6">
    <location>
        <begin position="131"/>
        <end position="151"/>
    </location>
</feature>
<feature type="non-terminal residue" evidence="7">
    <location>
        <position position="1"/>
    </location>
</feature>
<evidence type="ECO:0000256" key="5">
    <source>
        <dbReference type="ARBA" id="ARBA00023136"/>
    </source>
</evidence>
<dbReference type="EMBL" id="AUZZ01008502">
    <property type="protein sequence ID" value="EQD37813.1"/>
    <property type="molecule type" value="Genomic_DNA"/>
</dbReference>
<feature type="transmembrane region" description="Helical" evidence="6">
    <location>
        <begin position="6"/>
        <end position="25"/>
    </location>
</feature>
<reference evidence="7" key="2">
    <citation type="journal article" date="2014" name="ISME J.">
        <title>Microbial stratification in low pH oxic and suboxic macroscopic growths along an acid mine drainage.</title>
        <authorList>
            <person name="Mendez-Garcia C."/>
            <person name="Mesa V."/>
            <person name="Sprenger R.R."/>
            <person name="Richter M."/>
            <person name="Diez M.S."/>
            <person name="Solano J."/>
            <person name="Bargiela R."/>
            <person name="Golyshina O.V."/>
            <person name="Manteca A."/>
            <person name="Ramos J.L."/>
            <person name="Gallego J.R."/>
            <person name="Llorente I."/>
            <person name="Martins Dos Santos V.A."/>
            <person name="Jensen O.N."/>
            <person name="Pelaez A.I."/>
            <person name="Sanchez J."/>
            <person name="Ferrer M."/>
        </authorList>
    </citation>
    <scope>NUCLEOTIDE SEQUENCE</scope>
</reference>
<dbReference type="AlphaFoldDB" id="T0YXL7"/>
<keyword evidence="3 6" id="KW-0812">Transmembrane</keyword>
<dbReference type="InterPro" id="IPR043428">
    <property type="entry name" value="LivM-like"/>
</dbReference>
<evidence type="ECO:0000313" key="7">
    <source>
        <dbReference type="EMBL" id="EQD37813.1"/>
    </source>
</evidence>
<accession>T0YXL7</accession>
<keyword evidence="5 6" id="KW-0472">Membrane</keyword>
<comment type="caution">
    <text evidence="7">The sequence shown here is derived from an EMBL/GenBank/DDBJ whole genome shotgun (WGS) entry which is preliminary data.</text>
</comment>
<evidence type="ECO:0000256" key="2">
    <source>
        <dbReference type="ARBA" id="ARBA00022475"/>
    </source>
</evidence>
<feature type="transmembrane region" description="Helical" evidence="6">
    <location>
        <begin position="56"/>
        <end position="78"/>
    </location>
</feature>
<evidence type="ECO:0000256" key="3">
    <source>
        <dbReference type="ARBA" id="ARBA00022692"/>
    </source>
</evidence>
<keyword evidence="4 6" id="KW-1133">Transmembrane helix</keyword>
<reference evidence="7" key="1">
    <citation type="submission" date="2013-08" db="EMBL/GenBank/DDBJ databases">
        <authorList>
            <person name="Mendez C."/>
            <person name="Richter M."/>
            <person name="Ferrer M."/>
            <person name="Sanchez J."/>
        </authorList>
    </citation>
    <scope>NUCLEOTIDE SEQUENCE</scope>
</reference>
<dbReference type="GO" id="GO:0005886">
    <property type="term" value="C:plasma membrane"/>
    <property type="evidence" value="ECO:0007669"/>
    <property type="project" value="UniProtKB-SubCell"/>
</dbReference>